<comment type="caution">
    <text evidence="1">The sequence shown here is derived from an EMBL/GenBank/DDBJ whole genome shotgun (WGS) entry which is preliminary data.</text>
</comment>
<evidence type="ECO:0000313" key="2">
    <source>
        <dbReference type="Proteomes" id="UP000799755"/>
    </source>
</evidence>
<organism evidence="1 2">
    <name type="scientific">Lindgomyces ingoldianus</name>
    <dbReference type="NCBI Taxonomy" id="673940"/>
    <lineage>
        <taxon>Eukaryota</taxon>
        <taxon>Fungi</taxon>
        <taxon>Dikarya</taxon>
        <taxon>Ascomycota</taxon>
        <taxon>Pezizomycotina</taxon>
        <taxon>Dothideomycetes</taxon>
        <taxon>Pleosporomycetidae</taxon>
        <taxon>Pleosporales</taxon>
        <taxon>Lindgomycetaceae</taxon>
        <taxon>Lindgomyces</taxon>
    </lineage>
</organism>
<protein>
    <submittedName>
        <fullName evidence="1">Uncharacterized protein</fullName>
    </submittedName>
</protein>
<evidence type="ECO:0000313" key="1">
    <source>
        <dbReference type="EMBL" id="KAF2475228.1"/>
    </source>
</evidence>
<sequence>MSTSSDDTSRTPRLHDGPVVIGIYGLPGCGKTHLKEKLKERLKDHEVAFYDGSEVLSRIVKGGIDTFKKLETDLQSAWRHKAIEMINNECFKNKKTGVVTGHAMFWKEGEKDPAVIYTKKDLDVYTHMIYLKVNPSVIAKRRRNDTEKIRPLDSIGHLEKWQRSESMELRKLCRINKILFTTVSSEKVSKFLCDFRIHNEKMNLSTAENMLDNIMTQSRETPATMLVFDGDGTLTPSDTGIMFFQKISNAQYPNGNQNPLKELFSDSKWGHSYAAFRQATLMYEDAADELNFGALCEKVAMEVKMYPEFVNLLQLVAENRERSVSAIVVTSGLQLVWQKILEKAGLANTVKVIGGGRVANRIVVTAEVKAALVSRLKHSHNIKHVCAFGDSPLDLEMLRKADEAVVVVGDKETRSKSMEAKLGAAIRDEVLKVARQVVLPSSVTPRLDTTKLPLVDITRQDFVDSVFGTNSRFAGLRFYHATEKSSTKLLATLMRDSASAGPALREVHRRCGFYLATKFLGKTDIIGLEECTISHVLGVRAIGYRLLYEQKTLIVALMRGGEPMAFGVNDAFPLAAFKHADATTDLQLEHIQGMYSVILVDCVVNSGSTVIRFVKRVRELNATIRIVVVAGVVQDKCISGESSLINSLAHEKNASLVTLRTSTTKFTGIGTTDTGNRLFNTTHLA</sequence>
<keyword evidence="2" id="KW-1185">Reference proteome</keyword>
<reference evidence="1" key="1">
    <citation type="journal article" date="2020" name="Stud. Mycol.">
        <title>101 Dothideomycetes genomes: a test case for predicting lifestyles and emergence of pathogens.</title>
        <authorList>
            <person name="Haridas S."/>
            <person name="Albert R."/>
            <person name="Binder M."/>
            <person name="Bloem J."/>
            <person name="Labutti K."/>
            <person name="Salamov A."/>
            <person name="Andreopoulos B."/>
            <person name="Baker S."/>
            <person name="Barry K."/>
            <person name="Bills G."/>
            <person name="Bluhm B."/>
            <person name="Cannon C."/>
            <person name="Castanera R."/>
            <person name="Culley D."/>
            <person name="Daum C."/>
            <person name="Ezra D."/>
            <person name="Gonzalez J."/>
            <person name="Henrissat B."/>
            <person name="Kuo A."/>
            <person name="Liang C."/>
            <person name="Lipzen A."/>
            <person name="Lutzoni F."/>
            <person name="Magnuson J."/>
            <person name="Mondo S."/>
            <person name="Nolan M."/>
            <person name="Ohm R."/>
            <person name="Pangilinan J."/>
            <person name="Park H.-J."/>
            <person name="Ramirez L."/>
            <person name="Alfaro M."/>
            <person name="Sun H."/>
            <person name="Tritt A."/>
            <person name="Yoshinaga Y."/>
            <person name="Zwiers L.-H."/>
            <person name="Turgeon B."/>
            <person name="Goodwin S."/>
            <person name="Spatafora J."/>
            <person name="Crous P."/>
            <person name="Grigoriev I."/>
        </authorList>
    </citation>
    <scope>NUCLEOTIDE SEQUENCE</scope>
    <source>
        <strain evidence="1">ATCC 200398</strain>
    </source>
</reference>
<dbReference type="Proteomes" id="UP000799755">
    <property type="component" value="Unassembled WGS sequence"/>
</dbReference>
<name>A0ACB6R7H6_9PLEO</name>
<gene>
    <name evidence="1" type="ORF">BDR25DRAFT_382102</name>
</gene>
<dbReference type="EMBL" id="MU003496">
    <property type="protein sequence ID" value="KAF2475228.1"/>
    <property type="molecule type" value="Genomic_DNA"/>
</dbReference>
<proteinExistence type="predicted"/>
<accession>A0ACB6R7H6</accession>